<name>X0YAK5_9ZZZZ</name>
<accession>X0YAK5</accession>
<sequence>MSLSIGVNKSLSEKVFSDSDACSWMPDAGCSGIEDEDDDEDDWRMIPGAEPFSDGVNLKRRARREETADSGYVIHLRRDIPMIHMSISIA</sequence>
<protein>
    <submittedName>
        <fullName evidence="1">Uncharacterized protein</fullName>
    </submittedName>
</protein>
<gene>
    <name evidence="1" type="ORF">S01H1_63232</name>
</gene>
<reference evidence="1" key="1">
    <citation type="journal article" date="2014" name="Front. Microbiol.">
        <title>High frequency of phylogenetically diverse reductive dehalogenase-homologous genes in deep subseafloor sedimentary metagenomes.</title>
        <authorList>
            <person name="Kawai M."/>
            <person name="Futagami T."/>
            <person name="Toyoda A."/>
            <person name="Takaki Y."/>
            <person name="Nishi S."/>
            <person name="Hori S."/>
            <person name="Arai W."/>
            <person name="Tsubouchi T."/>
            <person name="Morono Y."/>
            <person name="Uchiyama I."/>
            <person name="Ito T."/>
            <person name="Fujiyama A."/>
            <person name="Inagaki F."/>
            <person name="Takami H."/>
        </authorList>
    </citation>
    <scope>NUCLEOTIDE SEQUENCE</scope>
    <source>
        <strain evidence="1">Expedition CK06-06</strain>
    </source>
</reference>
<organism evidence="1">
    <name type="scientific">marine sediment metagenome</name>
    <dbReference type="NCBI Taxonomy" id="412755"/>
    <lineage>
        <taxon>unclassified sequences</taxon>
        <taxon>metagenomes</taxon>
        <taxon>ecological metagenomes</taxon>
    </lineage>
</organism>
<evidence type="ECO:0000313" key="1">
    <source>
        <dbReference type="EMBL" id="GAG33886.1"/>
    </source>
</evidence>
<dbReference type="EMBL" id="BARS01041589">
    <property type="protein sequence ID" value="GAG33886.1"/>
    <property type="molecule type" value="Genomic_DNA"/>
</dbReference>
<proteinExistence type="predicted"/>
<comment type="caution">
    <text evidence="1">The sequence shown here is derived from an EMBL/GenBank/DDBJ whole genome shotgun (WGS) entry which is preliminary data.</text>
</comment>
<dbReference type="AlphaFoldDB" id="X0YAK5"/>